<evidence type="ECO:0000313" key="2">
    <source>
        <dbReference type="Proteomes" id="UP001140091"/>
    </source>
</evidence>
<organism evidence="1 2">
    <name type="scientific">Candolleomyces eurysporus</name>
    <dbReference type="NCBI Taxonomy" id="2828524"/>
    <lineage>
        <taxon>Eukaryota</taxon>
        <taxon>Fungi</taxon>
        <taxon>Dikarya</taxon>
        <taxon>Basidiomycota</taxon>
        <taxon>Agaricomycotina</taxon>
        <taxon>Agaricomycetes</taxon>
        <taxon>Agaricomycetidae</taxon>
        <taxon>Agaricales</taxon>
        <taxon>Agaricineae</taxon>
        <taxon>Psathyrellaceae</taxon>
        <taxon>Candolleomyces</taxon>
    </lineage>
</organism>
<gene>
    <name evidence="1" type="ORF">H1R20_g6575</name>
</gene>
<feature type="non-terminal residue" evidence="1">
    <location>
        <position position="156"/>
    </location>
</feature>
<dbReference type="Proteomes" id="UP001140091">
    <property type="component" value="Unassembled WGS sequence"/>
</dbReference>
<protein>
    <submittedName>
        <fullName evidence="1">Uncharacterized protein</fullName>
    </submittedName>
</protein>
<dbReference type="EMBL" id="JANBPK010000833">
    <property type="protein sequence ID" value="KAJ2930519.1"/>
    <property type="molecule type" value="Genomic_DNA"/>
</dbReference>
<dbReference type="AlphaFoldDB" id="A0A9W8MJ75"/>
<comment type="caution">
    <text evidence="1">The sequence shown here is derived from an EMBL/GenBank/DDBJ whole genome shotgun (WGS) entry which is preliminary data.</text>
</comment>
<evidence type="ECO:0000313" key="1">
    <source>
        <dbReference type="EMBL" id="KAJ2930519.1"/>
    </source>
</evidence>
<dbReference type="OrthoDB" id="2980123at2759"/>
<reference evidence="1" key="1">
    <citation type="submission" date="2022-06" db="EMBL/GenBank/DDBJ databases">
        <title>Genome Sequence of Candolleomyces eurysporus.</title>
        <authorList>
            <person name="Buettner E."/>
        </authorList>
    </citation>
    <scope>NUCLEOTIDE SEQUENCE</scope>
    <source>
        <strain evidence="1">VTCC 930004</strain>
    </source>
</reference>
<keyword evidence="2" id="KW-1185">Reference proteome</keyword>
<sequence>MNLELESTRIWSTVVRRHTETIIRLGAPLHIMSTALPFVLNVPTQVKKGLYHGILQMLYQERGASEYKGSVTLAILVPEKMEFFEFGIDLFPSYEYVFQVVGNDMHLLGEEFRDKKGKGPAFQMTQIQEIISAPKCPTSQALDVKPANPQDWIFSG</sequence>
<name>A0A9W8MJ75_9AGAR</name>
<proteinExistence type="predicted"/>
<accession>A0A9W8MJ75</accession>